<feature type="compositionally biased region" description="Polar residues" evidence="1">
    <location>
        <begin position="18"/>
        <end position="28"/>
    </location>
</feature>
<feature type="compositionally biased region" description="Polar residues" evidence="1">
    <location>
        <begin position="1053"/>
        <end position="1079"/>
    </location>
</feature>
<dbReference type="SUPFAM" id="SSF50729">
    <property type="entry name" value="PH domain-like"/>
    <property type="match status" value="1"/>
</dbReference>
<dbReference type="PROSITE" id="PS50003">
    <property type="entry name" value="PH_DOMAIN"/>
    <property type="match status" value="1"/>
</dbReference>
<reference evidence="3" key="1">
    <citation type="submission" date="2021-07" db="EMBL/GenBank/DDBJ databases">
        <title>Elsinoe batatas strain:CRI-CJ2 Genome sequencing and assembly.</title>
        <authorList>
            <person name="Huang L."/>
        </authorList>
    </citation>
    <scope>NUCLEOTIDE SEQUENCE</scope>
    <source>
        <strain evidence="3">CRI-CJ2</strain>
    </source>
</reference>
<feature type="region of interest" description="Disordered" evidence="1">
    <location>
        <begin position="1"/>
        <end position="88"/>
    </location>
</feature>
<feature type="compositionally biased region" description="Basic and acidic residues" evidence="1">
    <location>
        <begin position="1"/>
        <end position="10"/>
    </location>
</feature>
<protein>
    <recommendedName>
        <fullName evidence="2">PH domain-containing protein</fullName>
    </recommendedName>
</protein>
<feature type="compositionally biased region" description="Basic and acidic residues" evidence="1">
    <location>
        <begin position="1153"/>
        <end position="1164"/>
    </location>
</feature>
<dbReference type="PANTHER" id="PTHR24114:SF2">
    <property type="entry name" value="F-BOX DOMAIN-CONTAINING PROTEIN-RELATED"/>
    <property type="match status" value="1"/>
</dbReference>
<dbReference type="Gene3D" id="3.80.10.10">
    <property type="entry name" value="Ribonuclease Inhibitor"/>
    <property type="match status" value="1"/>
</dbReference>
<evidence type="ECO:0000313" key="4">
    <source>
        <dbReference type="Proteomes" id="UP000809789"/>
    </source>
</evidence>
<dbReference type="SMART" id="SM00368">
    <property type="entry name" value="LRR_RI"/>
    <property type="match status" value="4"/>
</dbReference>
<sequence length="1303" mass="144123">MPHTSRDGSKTKRRSLFALSSLTQINPTEDSESHHKLRKKRNPSASDIQLPPDLARDHASSPNLPSAHSSPQKASRRPSISLRSNMHRPASVFGSLKSMRSHGDDEPAPLQPTKSHTFHVSEMDMSNGLAKNVLHHGEVQTSGSMFRKKKEYLVLTDTHIVRCKSHSKAAETFHNIPPPFGRSPTIRHSSSQSIGSTHDAQSFGSDSSGDKEGRIPLRQVVAVHAHEDGRPYFALEVCYMDEESNQASAMTMQFNHPEERDTWMRFIRSASSTMRLLDYRPISHYNANYAARTVEREGDYDPAQFQIFKVVQRQLPKAGGRSSTDDLSKIASVVCFLAVGIHKVHLIPLPKSSSRTSSPALNQSASGSWGILTASTIKVSSKDDSIELTFRQPLKRPKTLYLASVASHAIALRIHELEHHLRPECAHWLYKFSVPPEVEEKATHPVDPTEEEHSCLERTLTAYCIAYDVNPAKIRYTINYECEDAPRFELLPMSESRRRDYHPNELLAVFRALRYNESFGSISFADINLDSLHGLYDEHGSEYVCIRTKRGTPLKLTQQELTRASLLIQEVRALAATSKRLRRIDFSRCIHIQPPEPVDDDGVRNHDPGCGIVEALFPLCRHQTTNIDWVTLNGITLSDTDLDYLVAAAVDRNCHFRALELSRCGLNDRTLGLVLDALRAHDNTLEAMDLSGNQARPSPVVFDGQISVFGFIRKLDLSNLPRTSGPEPLLTADTLLTWRLEVLKLSGVQINERTVEALATYLRSHRSSTLRELIIDRAYLTGKDIASLMDAMDTRDGEARNLHLDISHNNIYRDHDKLCKAFIDCHSPTHVTLRAMEYRDETVLRHLISAFRQNHSTRYLDISRASLPSDASDDTSLALERLFAENDTLEEIDISGEDSRLETSKFGAGLNRALAGLKHNTKLRVLHVQYQKLGLPGASILADVLKENTTLREVHCSNNDIPLSAFTDLVNALHKNTTLVFLPMMDESRTLALKQTERQVKQIRDEAAMAPTSASPMTKATGLNMRKGIASVKRQVRSSSASPSFPSLSSSSHVGNRATSSPLSTATPKSRLANSSLSGSAPLPQLSEQDILAALRLVAESWDRQQYRLQQYLQRNWALLQGIDVPMEIQEENFERPDSVGSLGQVLERVKMEQTPTAERKMDFDSASSAGGAEADRYGSISSSSIDSRSRASSSAGEGITRTTFSMDELIAQASRIEGLGVGADGSSTSPTVAAAAALSVALGNYPSDMSTPVSPTSSSSVLWGKVDEEDEEDGEGLEIHGLGIRDEGLDGRTPTRAAFGVA</sequence>
<gene>
    <name evidence="3" type="ORF">KVT40_004290</name>
</gene>
<dbReference type="PANTHER" id="PTHR24114">
    <property type="entry name" value="LEUCINE RICH REPEAT FAMILY PROTEIN"/>
    <property type="match status" value="1"/>
</dbReference>
<feature type="compositionally biased region" description="Acidic residues" evidence="1">
    <location>
        <begin position="1268"/>
        <end position="1277"/>
    </location>
</feature>
<dbReference type="EMBL" id="JAESVG020000004">
    <property type="protein sequence ID" value="KAG8628417.1"/>
    <property type="molecule type" value="Genomic_DNA"/>
</dbReference>
<feature type="region of interest" description="Disordered" evidence="1">
    <location>
        <begin position="1032"/>
        <end position="1083"/>
    </location>
</feature>
<dbReference type="OrthoDB" id="120976at2759"/>
<evidence type="ECO:0000259" key="2">
    <source>
        <dbReference type="PROSITE" id="PS50003"/>
    </source>
</evidence>
<name>A0A8K0L3G1_9PEZI</name>
<feature type="region of interest" description="Disordered" evidence="1">
    <location>
        <begin position="172"/>
        <end position="211"/>
    </location>
</feature>
<accession>A0A8K0L3G1</accession>
<dbReference type="InterPro" id="IPR052394">
    <property type="entry name" value="LRR-containing"/>
</dbReference>
<dbReference type="Pfam" id="PF25353">
    <property type="entry name" value="PH_2nd_LRR"/>
    <property type="match status" value="1"/>
</dbReference>
<comment type="caution">
    <text evidence="3">The sequence shown here is derived from an EMBL/GenBank/DDBJ whole genome shotgun (WGS) entry which is preliminary data.</text>
</comment>
<feature type="domain" description="PH" evidence="2">
    <location>
        <begin position="132"/>
        <end position="272"/>
    </location>
</feature>
<dbReference type="InterPro" id="IPR001849">
    <property type="entry name" value="PH_domain"/>
</dbReference>
<feature type="compositionally biased region" description="Low complexity" evidence="1">
    <location>
        <begin position="1251"/>
        <end position="1262"/>
    </location>
</feature>
<evidence type="ECO:0000313" key="3">
    <source>
        <dbReference type="EMBL" id="KAG8628417.1"/>
    </source>
</evidence>
<dbReference type="SMART" id="SM00233">
    <property type="entry name" value="PH"/>
    <property type="match status" value="1"/>
</dbReference>
<feature type="region of interest" description="Disordered" evidence="1">
    <location>
        <begin position="1153"/>
        <end position="1200"/>
    </location>
</feature>
<feature type="compositionally biased region" description="Low complexity" evidence="1">
    <location>
        <begin position="1038"/>
        <end position="1052"/>
    </location>
</feature>
<feature type="compositionally biased region" description="Polar residues" evidence="1">
    <location>
        <begin position="60"/>
        <end position="73"/>
    </location>
</feature>
<keyword evidence="4" id="KW-1185">Reference proteome</keyword>
<feature type="compositionally biased region" description="Low complexity" evidence="1">
    <location>
        <begin position="1180"/>
        <end position="1196"/>
    </location>
</feature>
<proteinExistence type="predicted"/>
<organism evidence="3 4">
    <name type="scientific">Elsinoe batatas</name>
    <dbReference type="NCBI Taxonomy" id="2601811"/>
    <lineage>
        <taxon>Eukaryota</taxon>
        <taxon>Fungi</taxon>
        <taxon>Dikarya</taxon>
        <taxon>Ascomycota</taxon>
        <taxon>Pezizomycotina</taxon>
        <taxon>Dothideomycetes</taxon>
        <taxon>Dothideomycetidae</taxon>
        <taxon>Myriangiales</taxon>
        <taxon>Elsinoaceae</taxon>
        <taxon>Elsinoe</taxon>
    </lineage>
</organism>
<dbReference type="SUPFAM" id="SSF52047">
    <property type="entry name" value="RNI-like"/>
    <property type="match status" value="1"/>
</dbReference>
<dbReference type="InterPro" id="IPR032675">
    <property type="entry name" value="LRR_dom_sf"/>
</dbReference>
<feature type="region of interest" description="Disordered" evidence="1">
    <location>
        <begin position="1248"/>
        <end position="1277"/>
    </location>
</feature>
<feature type="compositionally biased region" description="Polar residues" evidence="1">
    <location>
        <begin position="186"/>
        <end position="207"/>
    </location>
</feature>
<dbReference type="Proteomes" id="UP000809789">
    <property type="component" value="Unassembled WGS sequence"/>
</dbReference>
<evidence type="ECO:0000256" key="1">
    <source>
        <dbReference type="SAM" id="MobiDB-lite"/>
    </source>
</evidence>
<dbReference type="InterPro" id="IPR057334">
    <property type="entry name" value="PH_2nd_LRR"/>
</dbReference>